<feature type="transmembrane region" description="Helical" evidence="1">
    <location>
        <begin position="33"/>
        <end position="54"/>
    </location>
</feature>
<gene>
    <name evidence="2" type="ORF">OIU79_020158</name>
</gene>
<keyword evidence="1" id="KW-0812">Transmembrane</keyword>
<sequence length="243" mass="27325">MASHLFFFKIFSLVLPLLFVLAPVLILAGFLGYGLLSIFLTSTALLLSSLILTFSKQNQTQVQKSVTDEIVMADQASTSPYIEDAISKPLVLEKEFTTEEKEEEGEEDGSQTDEYLARSSPFITSESDFHGRSSTSEDSEVDWLFQDKMFLSRDCSDGSISDEDSLIEISLPSGHYICDHEEDDEVNYNLQKKLPDFAPGSFFKQHGLMEILAELNEMNEEENLIEIDISMGSIKCPRFEIEA</sequence>
<reference evidence="2" key="1">
    <citation type="submission" date="2022-11" db="EMBL/GenBank/DDBJ databases">
        <authorList>
            <person name="Hyden B.L."/>
            <person name="Feng K."/>
            <person name="Yates T."/>
            <person name="Jawdy S."/>
            <person name="Smart L.B."/>
            <person name="Muchero W."/>
        </authorList>
    </citation>
    <scope>NUCLEOTIDE SEQUENCE</scope>
    <source>
        <tissue evidence="2">Shoot tip</tissue>
    </source>
</reference>
<keyword evidence="1" id="KW-1133">Transmembrane helix</keyword>
<protein>
    <submittedName>
        <fullName evidence="2">Uncharacterized protein</fullName>
    </submittedName>
</protein>
<comment type="caution">
    <text evidence="2">The sequence shown here is derived from an EMBL/GenBank/DDBJ whole genome shotgun (WGS) entry which is preliminary data.</text>
</comment>
<dbReference type="PANTHER" id="PTHR35708:SF3">
    <property type="entry name" value="GB|AAD25831.1"/>
    <property type="match status" value="1"/>
</dbReference>
<keyword evidence="3" id="KW-1185">Reference proteome</keyword>
<dbReference type="Proteomes" id="UP001151532">
    <property type="component" value="Chromosome 14"/>
</dbReference>
<proteinExistence type="predicted"/>
<dbReference type="PANTHER" id="PTHR35708">
    <property type="entry name" value="GB|AAD25831.1"/>
    <property type="match status" value="1"/>
</dbReference>
<reference evidence="2" key="2">
    <citation type="journal article" date="2023" name="Int. J. Mol. Sci.">
        <title>De Novo Assembly and Annotation of 11 Diverse Shrub Willow (Salix) Genomes Reveals Novel Gene Organization in Sex-Linked Regions.</title>
        <authorList>
            <person name="Hyden B."/>
            <person name="Feng K."/>
            <person name="Yates T.B."/>
            <person name="Jawdy S."/>
            <person name="Cereghino C."/>
            <person name="Smart L.B."/>
            <person name="Muchero W."/>
        </authorList>
    </citation>
    <scope>NUCLEOTIDE SEQUENCE</scope>
    <source>
        <tissue evidence="2">Shoot tip</tissue>
    </source>
</reference>
<dbReference type="OrthoDB" id="784738at2759"/>
<accession>A0A9Q0SKV0</accession>
<evidence type="ECO:0000313" key="3">
    <source>
        <dbReference type="Proteomes" id="UP001151532"/>
    </source>
</evidence>
<dbReference type="AlphaFoldDB" id="A0A9Q0SKV0"/>
<feature type="transmembrane region" description="Helical" evidence="1">
    <location>
        <begin position="7"/>
        <end position="27"/>
    </location>
</feature>
<name>A0A9Q0SKV0_SALPP</name>
<organism evidence="2 3">
    <name type="scientific">Salix purpurea</name>
    <name type="common">Purple osier willow</name>
    <dbReference type="NCBI Taxonomy" id="77065"/>
    <lineage>
        <taxon>Eukaryota</taxon>
        <taxon>Viridiplantae</taxon>
        <taxon>Streptophyta</taxon>
        <taxon>Embryophyta</taxon>
        <taxon>Tracheophyta</taxon>
        <taxon>Spermatophyta</taxon>
        <taxon>Magnoliopsida</taxon>
        <taxon>eudicotyledons</taxon>
        <taxon>Gunneridae</taxon>
        <taxon>Pentapetalae</taxon>
        <taxon>rosids</taxon>
        <taxon>fabids</taxon>
        <taxon>Malpighiales</taxon>
        <taxon>Salicaceae</taxon>
        <taxon>Saliceae</taxon>
        <taxon>Salix</taxon>
    </lineage>
</organism>
<evidence type="ECO:0000256" key="1">
    <source>
        <dbReference type="SAM" id="Phobius"/>
    </source>
</evidence>
<evidence type="ECO:0000313" key="2">
    <source>
        <dbReference type="EMBL" id="KAJ6680600.1"/>
    </source>
</evidence>
<dbReference type="EMBL" id="JAPFFK010000020">
    <property type="protein sequence ID" value="KAJ6680600.1"/>
    <property type="molecule type" value="Genomic_DNA"/>
</dbReference>
<keyword evidence="1" id="KW-0472">Membrane</keyword>